<dbReference type="GO" id="GO:0007623">
    <property type="term" value="P:circadian rhythm"/>
    <property type="evidence" value="ECO:0007669"/>
    <property type="project" value="InterPro"/>
</dbReference>
<sequence length="962" mass="104450">MGDKLPPDDRGHPQPRRTTPEQSVTLQHHRPARDTSRKAIPGGAAIEGPISSPRRNSSDESHDTGPSDARGWFNRSNRNPGQTAFEPGPMDVDPPFFQKETDSSNEGVREPQDPTYPFGPGIRQASHLRAAAAATQSSSTDDYRSVIDDLTVENKRLKEELKRYKQFGPDMMRKEKLFEIKVHGLPKRKKRELEATLRDFAASLEGSSESPPQRKKAGRNVKGMQSSKGSLSQQHSSSSSRSRPVDSAYASMSTGPSSNAPNSSKASLNRPSLSTQMRKSTEQKVEDYLRDTPGGLFPRHLVMTEKEKKKMVVRRLEQLFTGKLSAMKSDQNPWAATSNVKSTSDTALAMAPPQNLEAAREACIQPNDPSRKKPRSRDNVSTSNSGGDRTESGGNGLGSGDGGGSGGRIQMNPSPPNARLPEQRPTRPKDLDPDRIQVPSENMEYIRHLGLVTPDFILSEKATGENVSPDEDGWVYLNLLCNLAQLHMINVTPNFIRSAVSEKSTKFQLSPDGRRIRWRGGTDGTKFSSDSSGDNSQRSPSDDATYGSNDDGQRKRRKTQTASGAASAKKSKFGPQASTSSDSFHYKPMFVRKSSSMESSLEGTASHSSDGALEDSNNTGNSKWDYSGSGSSQLKRRRHDGAIVYYSGAPFCIDLSGDPGDVSPTTYMTSAGQEIAEEEEGRFVIQRTLSGSSLPIRPLSDNNTVVLDVLGLELEDTPDLIEDDESSIYDDLAEFPWCDNPDEAQVHPIEALEACGLGGVLPEDHFVIYVTTCRVFGGTNSDSSLRSRRSRSVESAEAVITRLASMSTSSPCPLLSTWSSGSNSGVEIKYLNGTRKVLRPSPLPPPATYFPPFSTDSESESEEDDCSEDNDVSGVDIISEGLISQRANPHLSEPHLSETSGSREDESDDDAGDRPSEGSDLGKPRITQLNTGSSVATAGGAESGYSSSVEEAEEMDEDDEDD</sequence>
<gene>
    <name evidence="3" type="ORF">B0T14DRAFT_540592</name>
</gene>
<organism evidence="3 4">
    <name type="scientific">Immersiella caudata</name>
    <dbReference type="NCBI Taxonomy" id="314043"/>
    <lineage>
        <taxon>Eukaryota</taxon>
        <taxon>Fungi</taxon>
        <taxon>Dikarya</taxon>
        <taxon>Ascomycota</taxon>
        <taxon>Pezizomycotina</taxon>
        <taxon>Sordariomycetes</taxon>
        <taxon>Sordariomycetidae</taxon>
        <taxon>Sordariales</taxon>
        <taxon>Lasiosphaeriaceae</taxon>
        <taxon>Immersiella</taxon>
    </lineage>
</organism>
<feature type="region of interest" description="Disordered" evidence="2">
    <location>
        <begin position="201"/>
        <end position="291"/>
    </location>
</feature>
<keyword evidence="4" id="KW-1185">Reference proteome</keyword>
<feature type="compositionally biased region" description="Gly residues" evidence="2">
    <location>
        <begin position="393"/>
        <end position="407"/>
    </location>
</feature>
<dbReference type="Pfam" id="PF09421">
    <property type="entry name" value="FRQ"/>
    <property type="match status" value="1"/>
</dbReference>
<dbReference type="AlphaFoldDB" id="A0AA39WC13"/>
<reference evidence="3" key="1">
    <citation type="submission" date="2023-06" db="EMBL/GenBank/DDBJ databases">
        <title>Genome-scale phylogeny and comparative genomics of the fungal order Sordariales.</title>
        <authorList>
            <consortium name="Lawrence Berkeley National Laboratory"/>
            <person name="Hensen N."/>
            <person name="Bonometti L."/>
            <person name="Westerberg I."/>
            <person name="Brannstrom I.O."/>
            <person name="Guillou S."/>
            <person name="Cros-Aarteil S."/>
            <person name="Calhoun S."/>
            <person name="Haridas S."/>
            <person name="Kuo A."/>
            <person name="Mondo S."/>
            <person name="Pangilinan J."/>
            <person name="Riley R."/>
            <person name="Labutti K."/>
            <person name="Andreopoulos B."/>
            <person name="Lipzen A."/>
            <person name="Chen C."/>
            <person name="Yanf M."/>
            <person name="Daum C."/>
            <person name="Ng V."/>
            <person name="Clum A."/>
            <person name="Steindorff A."/>
            <person name="Ohm R."/>
            <person name="Martin F."/>
            <person name="Silar P."/>
            <person name="Natvig D."/>
            <person name="Lalanne C."/>
            <person name="Gautier V."/>
            <person name="Ament-Velasquez S.L."/>
            <person name="Kruys A."/>
            <person name="Hutchinson M.I."/>
            <person name="Powell A.J."/>
            <person name="Barry K."/>
            <person name="Miller A.N."/>
            <person name="Grigoriev I.V."/>
            <person name="Debuchy R."/>
            <person name="Gladieux P."/>
            <person name="Thoren M.H."/>
            <person name="Johannesson H."/>
        </authorList>
    </citation>
    <scope>NUCLEOTIDE SEQUENCE</scope>
    <source>
        <strain evidence="3">CBS 606.72</strain>
    </source>
</reference>
<keyword evidence="1" id="KW-0175">Coiled coil</keyword>
<feature type="compositionally biased region" description="Basic and acidic residues" evidence="2">
    <location>
        <begin position="99"/>
        <end position="112"/>
    </location>
</feature>
<evidence type="ECO:0000256" key="2">
    <source>
        <dbReference type="SAM" id="MobiDB-lite"/>
    </source>
</evidence>
<protein>
    <submittedName>
        <fullName evidence="3">Frequency clock protein</fullName>
    </submittedName>
</protein>
<feature type="coiled-coil region" evidence="1">
    <location>
        <begin position="140"/>
        <end position="167"/>
    </location>
</feature>
<dbReference type="GO" id="GO:0006355">
    <property type="term" value="P:regulation of DNA-templated transcription"/>
    <property type="evidence" value="ECO:0007669"/>
    <property type="project" value="InterPro"/>
</dbReference>
<dbReference type="InterPro" id="IPR018554">
    <property type="entry name" value="FRQ"/>
</dbReference>
<feature type="region of interest" description="Disordered" evidence="2">
    <location>
        <begin position="365"/>
        <end position="435"/>
    </location>
</feature>
<proteinExistence type="predicted"/>
<feature type="compositionally biased region" description="Low complexity" evidence="2">
    <location>
        <begin position="256"/>
        <end position="267"/>
    </location>
</feature>
<feature type="compositionally biased region" description="Polar residues" evidence="2">
    <location>
        <begin position="16"/>
        <end position="26"/>
    </location>
</feature>
<evidence type="ECO:0000256" key="1">
    <source>
        <dbReference type="SAM" id="Coils"/>
    </source>
</evidence>
<evidence type="ECO:0000313" key="3">
    <source>
        <dbReference type="EMBL" id="KAK0611515.1"/>
    </source>
</evidence>
<comment type="caution">
    <text evidence="3">The sequence shown here is derived from an EMBL/GenBank/DDBJ whole genome shotgun (WGS) entry which is preliminary data.</text>
</comment>
<feature type="compositionally biased region" description="Basic and acidic residues" evidence="2">
    <location>
        <begin position="279"/>
        <end position="290"/>
    </location>
</feature>
<feature type="compositionally biased region" description="Low complexity" evidence="2">
    <location>
        <begin position="528"/>
        <end position="539"/>
    </location>
</feature>
<feature type="compositionally biased region" description="Basic and acidic residues" evidence="2">
    <location>
        <begin position="892"/>
        <end position="904"/>
    </location>
</feature>
<evidence type="ECO:0000313" key="4">
    <source>
        <dbReference type="Proteomes" id="UP001175000"/>
    </source>
</evidence>
<feature type="region of interest" description="Disordered" evidence="2">
    <location>
        <begin position="595"/>
        <end position="633"/>
    </location>
</feature>
<feature type="compositionally biased region" description="Acidic residues" evidence="2">
    <location>
        <begin position="857"/>
        <end position="871"/>
    </location>
</feature>
<dbReference type="GO" id="GO:0005634">
    <property type="term" value="C:nucleus"/>
    <property type="evidence" value="ECO:0007669"/>
    <property type="project" value="InterPro"/>
</dbReference>
<dbReference type="GO" id="GO:0005737">
    <property type="term" value="C:cytoplasm"/>
    <property type="evidence" value="ECO:0007669"/>
    <property type="project" value="InterPro"/>
</dbReference>
<feature type="compositionally biased region" description="Basic and acidic residues" evidence="2">
    <location>
        <begin position="421"/>
        <end position="435"/>
    </location>
</feature>
<feature type="compositionally biased region" description="Polar residues" evidence="2">
    <location>
        <begin position="269"/>
        <end position="278"/>
    </location>
</feature>
<feature type="region of interest" description="Disordered" evidence="2">
    <location>
        <begin position="513"/>
        <end position="580"/>
    </location>
</feature>
<dbReference type="Proteomes" id="UP001175000">
    <property type="component" value="Unassembled WGS sequence"/>
</dbReference>
<feature type="region of interest" description="Disordered" evidence="2">
    <location>
        <begin position="1"/>
        <end position="122"/>
    </location>
</feature>
<feature type="compositionally biased region" description="Acidic residues" evidence="2">
    <location>
        <begin position="950"/>
        <end position="962"/>
    </location>
</feature>
<feature type="compositionally biased region" description="Low complexity" evidence="2">
    <location>
        <begin position="225"/>
        <end position="242"/>
    </location>
</feature>
<feature type="region of interest" description="Disordered" evidence="2">
    <location>
        <begin position="836"/>
        <end position="962"/>
    </location>
</feature>
<feature type="compositionally biased region" description="Basic and acidic residues" evidence="2">
    <location>
        <begin position="1"/>
        <end position="12"/>
    </location>
</feature>
<feature type="compositionally biased region" description="Polar residues" evidence="2">
    <location>
        <begin position="927"/>
        <end position="936"/>
    </location>
</feature>
<feature type="compositionally biased region" description="Basic and acidic residues" evidence="2">
    <location>
        <begin position="912"/>
        <end position="923"/>
    </location>
</feature>
<accession>A0AA39WC13</accession>
<name>A0AA39WC13_9PEZI</name>
<feature type="compositionally biased region" description="Basic and acidic residues" evidence="2">
    <location>
        <begin position="56"/>
        <end position="65"/>
    </location>
</feature>
<dbReference type="EMBL" id="JAULSU010000007">
    <property type="protein sequence ID" value="KAK0611515.1"/>
    <property type="molecule type" value="Genomic_DNA"/>
</dbReference>